<sequence>MNQADQLNAIQDYVYTIFNDDVTGHDFFHMERVARMANNLAIREQADPFICEAAAWLHDIGDRKLFSVRNQAIHKMDTFLQSICTNKEISAIKTAVQDVSFNGGRIPDTLEGKIVQDADRLDAIGAIGIARTFAYGAANGQLLWHDQEGNQRNTSIQHFYDKLLLLKDLMNTAAAKKVADKRHRFMEAYLEQFFAEWQ</sequence>
<dbReference type="Gene3D" id="1.10.472.50">
    <property type="entry name" value="HD-domain/PDEase-like"/>
    <property type="match status" value="1"/>
</dbReference>
<dbReference type="STRING" id="237679.SAMN04488072_101361"/>
<evidence type="ECO:0000313" key="3">
    <source>
        <dbReference type="Proteomes" id="UP000198642"/>
    </source>
</evidence>
<reference evidence="2 3" key="1">
    <citation type="submission" date="2016-10" db="EMBL/GenBank/DDBJ databases">
        <authorList>
            <person name="de Groot N.N."/>
        </authorList>
    </citation>
    <scope>NUCLEOTIDE SEQUENCE [LARGE SCALE GENOMIC DNA]</scope>
    <source>
        <strain evidence="2 3">CGMCC 1.3702</strain>
    </source>
</reference>
<proteinExistence type="predicted"/>
<dbReference type="RefSeq" id="WP_090232666.1">
    <property type="nucleotide sequence ID" value="NZ_FOJW01000001.1"/>
</dbReference>
<organism evidence="2 3">
    <name type="scientific">Lentibacillus halodurans</name>
    <dbReference type="NCBI Taxonomy" id="237679"/>
    <lineage>
        <taxon>Bacteria</taxon>
        <taxon>Bacillati</taxon>
        <taxon>Bacillota</taxon>
        <taxon>Bacilli</taxon>
        <taxon>Bacillales</taxon>
        <taxon>Bacillaceae</taxon>
        <taxon>Lentibacillus</taxon>
    </lineage>
</organism>
<protein>
    <recommendedName>
        <fullName evidence="1">HD/PDEase domain-containing protein</fullName>
    </recommendedName>
</protein>
<dbReference type="SUPFAM" id="SSF109604">
    <property type="entry name" value="HD-domain/PDEase-like"/>
    <property type="match status" value="1"/>
</dbReference>
<dbReference type="SMART" id="SM00471">
    <property type="entry name" value="HDc"/>
    <property type="match status" value="1"/>
</dbReference>
<dbReference type="Pfam" id="PF01966">
    <property type="entry name" value="HD"/>
    <property type="match status" value="1"/>
</dbReference>
<dbReference type="InterPro" id="IPR006674">
    <property type="entry name" value="HD_domain"/>
</dbReference>
<dbReference type="CDD" id="cd00077">
    <property type="entry name" value="HDc"/>
    <property type="match status" value="1"/>
</dbReference>
<evidence type="ECO:0000313" key="2">
    <source>
        <dbReference type="EMBL" id="SFA74597.1"/>
    </source>
</evidence>
<feature type="domain" description="HD/PDEase" evidence="1">
    <location>
        <begin position="22"/>
        <end position="133"/>
    </location>
</feature>
<accession>A0A1I0VEX4</accession>
<keyword evidence="3" id="KW-1185">Reference proteome</keyword>
<gene>
    <name evidence="2" type="ORF">SAMN04488072_101361</name>
</gene>
<dbReference type="OrthoDB" id="9797344at2"/>
<dbReference type="InterPro" id="IPR003607">
    <property type="entry name" value="HD/PDEase_dom"/>
</dbReference>
<name>A0A1I0VEX4_9BACI</name>
<dbReference type="PANTHER" id="PTHR33594:SF1">
    <property type="entry name" value="HD_PDEASE DOMAIN-CONTAINING PROTEIN"/>
    <property type="match status" value="1"/>
</dbReference>
<dbReference type="EMBL" id="FOJW01000001">
    <property type="protein sequence ID" value="SFA74597.1"/>
    <property type="molecule type" value="Genomic_DNA"/>
</dbReference>
<evidence type="ECO:0000259" key="1">
    <source>
        <dbReference type="SMART" id="SM00471"/>
    </source>
</evidence>
<dbReference type="PANTHER" id="PTHR33594">
    <property type="entry name" value="SUPERFAMILY HYDROLASE, PUTATIVE (AFU_ORTHOLOGUE AFUA_1G03035)-RELATED"/>
    <property type="match status" value="1"/>
</dbReference>
<dbReference type="Gene3D" id="1.20.58.1910">
    <property type="match status" value="1"/>
</dbReference>
<dbReference type="AlphaFoldDB" id="A0A1I0VEX4"/>
<dbReference type="Proteomes" id="UP000198642">
    <property type="component" value="Unassembled WGS sequence"/>
</dbReference>